<dbReference type="Pfam" id="PF06398">
    <property type="entry name" value="Pex24p"/>
    <property type="match status" value="1"/>
</dbReference>
<dbReference type="RefSeq" id="XP_002776760.1">
    <property type="nucleotide sequence ID" value="XM_002776714.1"/>
</dbReference>
<organism evidence="9">
    <name type="scientific">Perkinsus marinus (strain ATCC 50983 / TXsc)</name>
    <dbReference type="NCBI Taxonomy" id="423536"/>
    <lineage>
        <taxon>Eukaryota</taxon>
        <taxon>Sar</taxon>
        <taxon>Alveolata</taxon>
        <taxon>Perkinsozoa</taxon>
        <taxon>Perkinsea</taxon>
        <taxon>Perkinsida</taxon>
        <taxon>Perkinsidae</taxon>
        <taxon>Perkinsus</taxon>
    </lineage>
</organism>
<feature type="domain" description="Peroxin/Ferlin" evidence="7">
    <location>
        <begin position="654"/>
        <end position="688"/>
    </location>
</feature>
<feature type="compositionally biased region" description="Polar residues" evidence="5">
    <location>
        <begin position="30"/>
        <end position="49"/>
    </location>
</feature>
<keyword evidence="3" id="KW-1133">Transmembrane helix</keyword>
<feature type="compositionally biased region" description="Basic and acidic residues" evidence="5">
    <location>
        <begin position="739"/>
        <end position="758"/>
    </location>
</feature>
<keyword evidence="9" id="KW-1185">Reference proteome</keyword>
<sequence>MAPPKPWQASSSSSTGGGSTVATVTQVTSDADQQALPDTTSGITPAASPSTTMYPTSGYGLYGGGTTGLYGGGSAGGLYGGGGGSMYGGYGGGLYSGVSYGYPGGLMGAPGQQQELWFTNTAESLGRFNQMLEMHTMFLDQIYHHCGMVYARTTDLVSWLRGVLTYVKSGKLEENNIESILDRLGQSHRTPQDELTAIRRRVRVLSAFAVLLVLWLLWRRQSRPVTDGRGSSDRPHHRAKACLRRPSLPMGGHGDQSLVIHVATLELLCQSLPRPRLLPSSEPGSLVDSVTSAAAQYYIGDDSIYLAFQPYTGSDEAIPGQGVETNTKTLPKNIKTVDFNDDVSLSLPASLGDVRQVRLCLYRRGIMDNEVLADALVAVPTTTEVAESSIILISKSEGTPMFRLLLSIQLVVTERLVMVHFAEELKKLVAAQAVMAIGKPPDETTAAERTRETVASIQRLVFLLLCCHVYLTATSTSEFTSPNEVDANLAFIKEQADTLAHASEALATRVSYRAALLVCACVLFLSPRPHVTICVVIILSHTYWAQALYETFKCRRATKRRKSSTMFASSLQESSKGHNSITVEVYENQRWWVGKWSDNLLAVERYAWSDETGTSRRTKEDVHLPPPVSDGVWQWSSLWRVDARPETHETDPDGWIYARDFASGQWTASRGMGDFVRRRRWSRTARLVPVATSSSVSGPVKGDNHNPPDGNGLRQRPQQIEEIESRSRDERRSRRRSRSRDEPTRHESRRTSEDHADVDELRRRVRKLEEVNKQLRHENLELMRQLVAMKENSKGTGESEPEKDAAQGPQKAEEEMRKDEEEAVAMTFNCCQLVNFTDEIFNQKIPNNVPIEHRGPTIEKKLADFCQFFAKDAMVVDANTNKPILEDLRDIRTRYQTVFRESGSDLEIRTLRRWYFEADKEGAPEYCIDFEHHSHIVSPRPGLRLDGALGVVGPRDVDLITLYKSSNGKIDCMWLLPDKNRIGQDKILGQTDLEESQAYGVLLKVIKEDAKKSKTAVPTKVHYYDYNKVQTIG</sequence>
<dbReference type="InterPro" id="IPR052646">
    <property type="entry name" value="Peroxisomal_PEX28-32"/>
</dbReference>
<dbReference type="OrthoDB" id="74314at2759"/>
<evidence type="ECO:0000256" key="1">
    <source>
        <dbReference type="ARBA" id="ARBA00004127"/>
    </source>
</evidence>
<accession>C5L3J7</accession>
<evidence type="ECO:0000256" key="2">
    <source>
        <dbReference type="ARBA" id="ARBA00022692"/>
    </source>
</evidence>
<feature type="compositionally biased region" description="Low complexity" evidence="5">
    <location>
        <begin position="8"/>
        <end position="29"/>
    </location>
</feature>
<dbReference type="InterPro" id="IPR010482">
    <property type="entry name" value="TECPR1-like_DysF"/>
</dbReference>
<dbReference type="InterPro" id="IPR006614">
    <property type="entry name" value="Peroxin/Ferlin"/>
</dbReference>
<evidence type="ECO:0000256" key="5">
    <source>
        <dbReference type="SAM" id="MobiDB-lite"/>
    </source>
</evidence>
<name>C5L3J7_PERM5</name>
<evidence type="ECO:0000259" key="7">
    <source>
        <dbReference type="SMART" id="SM00694"/>
    </source>
</evidence>
<feature type="compositionally biased region" description="Basic and acidic residues" evidence="5">
    <location>
        <begin position="723"/>
        <end position="732"/>
    </location>
</feature>
<dbReference type="CDD" id="cd14686">
    <property type="entry name" value="bZIP"/>
    <property type="match status" value="1"/>
</dbReference>
<dbReference type="GO" id="GO:0007031">
    <property type="term" value="P:peroxisome organization"/>
    <property type="evidence" value="ECO:0007669"/>
    <property type="project" value="TreeGrafter"/>
</dbReference>
<feature type="domain" description="Peroxin/Ferlin" evidence="6">
    <location>
        <begin position="578"/>
        <end position="642"/>
    </location>
</feature>
<protein>
    <recommendedName>
        <fullName evidence="6 7">Peroxin/Ferlin domain-containing protein</fullName>
    </recommendedName>
</protein>
<evidence type="ECO:0000313" key="9">
    <source>
        <dbReference type="Proteomes" id="UP000007800"/>
    </source>
</evidence>
<dbReference type="PANTHER" id="PTHR31679:SF2">
    <property type="entry name" value="PEROXISOMAL MEMBRANE PROTEIN PEX30-RELATED"/>
    <property type="match status" value="1"/>
</dbReference>
<reference evidence="8 9" key="1">
    <citation type="submission" date="2008-07" db="EMBL/GenBank/DDBJ databases">
        <authorList>
            <person name="El-Sayed N."/>
            <person name="Caler E."/>
            <person name="Inman J."/>
            <person name="Amedeo P."/>
            <person name="Hass B."/>
            <person name="Wortman J."/>
        </authorList>
    </citation>
    <scope>NUCLEOTIDE SEQUENCE [LARGE SCALE GENOMIC DNA]</scope>
    <source>
        <strain evidence="9">ATCC 50983 / TXsc</strain>
    </source>
</reference>
<dbReference type="GO" id="GO:0012505">
    <property type="term" value="C:endomembrane system"/>
    <property type="evidence" value="ECO:0007669"/>
    <property type="project" value="UniProtKB-SubCell"/>
</dbReference>
<dbReference type="InParanoid" id="C5L3J7"/>
<dbReference type="GeneID" id="9042188"/>
<feature type="compositionally biased region" description="Basic and acidic residues" evidence="5">
    <location>
        <begin position="800"/>
        <end position="820"/>
    </location>
</feature>
<evidence type="ECO:0000256" key="4">
    <source>
        <dbReference type="ARBA" id="ARBA00023136"/>
    </source>
</evidence>
<gene>
    <name evidence="8" type="ORF">Pmar_PMAR017630</name>
</gene>
<dbReference type="PANTHER" id="PTHR31679">
    <property type="entry name" value="PEROXISOMAL MEMBRANE PROTEIN PEX30-RELATED"/>
    <property type="match status" value="1"/>
</dbReference>
<dbReference type="Proteomes" id="UP000007800">
    <property type="component" value="Unassembled WGS sequence"/>
</dbReference>
<evidence type="ECO:0000256" key="3">
    <source>
        <dbReference type="ARBA" id="ARBA00022989"/>
    </source>
</evidence>
<keyword evidence="2" id="KW-0812">Transmembrane</keyword>
<dbReference type="GO" id="GO:0005778">
    <property type="term" value="C:peroxisomal membrane"/>
    <property type="evidence" value="ECO:0007669"/>
    <property type="project" value="TreeGrafter"/>
</dbReference>
<dbReference type="EMBL" id="GG678922">
    <property type="protein sequence ID" value="EER08576.1"/>
    <property type="molecule type" value="Genomic_DNA"/>
</dbReference>
<comment type="subcellular location">
    <subcellularLocation>
        <location evidence="1">Endomembrane system</location>
        <topology evidence="1">Multi-pass membrane protein</topology>
    </subcellularLocation>
</comment>
<evidence type="ECO:0000313" key="8">
    <source>
        <dbReference type="EMBL" id="EER08576.1"/>
    </source>
</evidence>
<keyword evidence="4" id="KW-0472">Membrane</keyword>
<feature type="region of interest" description="Disordered" evidence="5">
    <location>
        <begin position="791"/>
        <end position="820"/>
    </location>
</feature>
<proteinExistence type="predicted"/>
<feature type="region of interest" description="Disordered" evidence="5">
    <location>
        <begin position="688"/>
        <end position="758"/>
    </location>
</feature>
<evidence type="ECO:0000259" key="6">
    <source>
        <dbReference type="SMART" id="SM00693"/>
    </source>
</evidence>
<dbReference type="SMART" id="SM00693">
    <property type="entry name" value="DysFN"/>
    <property type="match status" value="1"/>
</dbReference>
<feature type="region of interest" description="Disordered" evidence="5">
    <location>
        <begin position="1"/>
        <end position="49"/>
    </location>
</feature>
<dbReference type="AlphaFoldDB" id="C5L3J7"/>
<dbReference type="SMART" id="SM00694">
    <property type="entry name" value="DysFC"/>
    <property type="match status" value="1"/>
</dbReference>